<organism evidence="2 3">
    <name type="scientific">Novipirellula aureliae</name>
    <dbReference type="NCBI Taxonomy" id="2527966"/>
    <lineage>
        <taxon>Bacteria</taxon>
        <taxon>Pseudomonadati</taxon>
        <taxon>Planctomycetota</taxon>
        <taxon>Planctomycetia</taxon>
        <taxon>Pirellulales</taxon>
        <taxon>Pirellulaceae</taxon>
        <taxon>Novipirellula</taxon>
    </lineage>
</organism>
<name>A0A5C6EA46_9BACT</name>
<dbReference type="OrthoDB" id="276644at2"/>
<dbReference type="Proteomes" id="UP000315471">
    <property type="component" value="Unassembled WGS sequence"/>
</dbReference>
<protein>
    <submittedName>
        <fullName evidence="2">TadE-like protein</fullName>
    </submittedName>
</protein>
<evidence type="ECO:0000259" key="1">
    <source>
        <dbReference type="Pfam" id="PF07811"/>
    </source>
</evidence>
<dbReference type="AlphaFoldDB" id="A0A5C6EA46"/>
<dbReference type="EMBL" id="SJPY01000002">
    <property type="protein sequence ID" value="TWU44029.1"/>
    <property type="molecule type" value="Genomic_DNA"/>
</dbReference>
<comment type="caution">
    <text evidence="2">The sequence shown here is derived from an EMBL/GenBank/DDBJ whole genome shotgun (WGS) entry which is preliminary data.</text>
</comment>
<keyword evidence="3" id="KW-1185">Reference proteome</keyword>
<dbReference type="Pfam" id="PF07811">
    <property type="entry name" value="TadE"/>
    <property type="match status" value="1"/>
</dbReference>
<sequence length="130" mass="14358">MKYRTQSRGVAVLELAICLPILLTLTFATIEVCTMLHLRQKIKVAAYEGARVGITPESTSSKVSYHCETLLDSQSVYGYTISMQPSNPKDLQEGDYFRVTVDAAFAPNSLVGDWIYSSKTLSETVSLKAE</sequence>
<accession>A0A5C6EA46</accession>
<dbReference type="RefSeq" id="WP_146599065.1">
    <property type="nucleotide sequence ID" value="NZ_SJPY01000002.1"/>
</dbReference>
<proteinExistence type="predicted"/>
<evidence type="ECO:0000313" key="2">
    <source>
        <dbReference type="EMBL" id="TWU44029.1"/>
    </source>
</evidence>
<gene>
    <name evidence="2" type="ORF">Q31b_15640</name>
</gene>
<feature type="domain" description="TadE-like" evidence="1">
    <location>
        <begin position="9"/>
        <end position="51"/>
    </location>
</feature>
<reference evidence="2 3" key="1">
    <citation type="submission" date="2019-02" db="EMBL/GenBank/DDBJ databases">
        <title>Deep-cultivation of Planctomycetes and their phenomic and genomic characterization uncovers novel biology.</title>
        <authorList>
            <person name="Wiegand S."/>
            <person name="Jogler M."/>
            <person name="Boedeker C."/>
            <person name="Pinto D."/>
            <person name="Vollmers J."/>
            <person name="Rivas-Marin E."/>
            <person name="Kohn T."/>
            <person name="Peeters S.H."/>
            <person name="Heuer A."/>
            <person name="Rast P."/>
            <person name="Oberbeckmann S."/>
            <person name="Bunk B."/>
            <person name="Jeske O."/>
            <person name="Meyerdierks A."/>
            <person name="Storesund J.E."/>
            <person name="Kallscheuer N."/>
            <person name="Luecker S."/>
            <person name="Lage O.M."/>
            <person name="Pohl T."/>
            <person name="Merkel B.J."/>
            <person name="Hornburger P."/>
            <person name="Mueller R.-W."/>
            <person name="Bruemmer F."/>
            <person name="Labrenz M."/>
            <person name="Spormann A.M."/>
            <person name="Op Den Camp H."/>
            <person name="Overmann J."/>
            <person name="Amann R."/>
            <person name="Jetten M.S.M."/>
            <person name="Mascher T."/>
            <person name="Medema M.H."/>
            <person name="Devos D.P."/>
            <person name="Kaster A.-K."/>
            <person name="Ovreas L."/>
            <person name="Rohde M."/>
            <person name="Galperin M.Y."/>
            <person name="Jogler C."/>
        </authorList>
    </citation>
    <scope>NUCLEOTIDE SEQUENCE [LARGE SCALE GENOMIC DNA]</scope>
    <source>
        <strain evidence="2 3">Q31b</strain>
    </source>
</reference>
<evidence type="ECO:0000313" key="3">
    <source>
        <dbReference type="Proteomes" id="UP000315471"/>
    </source>
</evidence>
<dbReference type="InterPro" id="IPR012495">
    <property type="entry name" value="TadE-like_dom"/>
</dbReference>